<protein>
    <submittedName>
        <fullName evidence="3">Uncharacterized protein</fullName>
    </submittedName>
</protein>
<evidence type="ECO:0000313" key="2">
    <source>
        <dbReference type="EMBL" id="KAF2546546.1"/>
    </source>
</evidence>
<feature type="compositionally biased region" description="Basic and acidic residues" evidence="1">
    <location>
        <begin position="15"/>
        <end position="44"/>
    </location>
</feature>
<proteinExistence type="predicted"/>
<evidence type="ECO:0000313" key="3">
    <source>
        <dbReference type="EMBL" id="KAF2555964.1"/>
    </source>
</evidence>
<evidence type="ECO:0000313" key="4">
    <source>
        <dbReference type="Proteomes" id="UP000712281"/>
    </source>
</evidence>
<reference evidence="3" key="1">
    <citation type="submission" date="2019-12" db="EMBL/GenBank/DDBJ databases">
        <title>Genome sequencing and annotation of Brassica cretica.</title>
        <authorList>
            <person name="Studholme D.J."/>
            <person name="Sarris P.F."/>
        </authorList>
    </citation>
    <scope>NUCLEOTIDE SEQUENCE</scope>
    <source>
        <strain evidence="3">PFS-001/15</strain>
        <strain evidence="2">PFS-102/07</strain>
        <tissue evidence="3">Leaf</tissue>
    </source>
</reference>
<sequence length="64" mass="7358">MEEHGTEIGVAESFTEAKEESIVHDAHAEVREESSVEATKTHEEEVSWEEVYARRSLRHACRTM</sequence>
<dbReference type="EMBL" id="QGKW02001940">
    <property type="protein sequence ID" value="KAF2555964.1"/>
    <property type="molecule type" value="Genomic_DNA"/>
</dbReference>
<feature type="region of interest" description="Disordered" evidence="1">
    <location>
        <begin position="1"/>
        <end position="44"/>
    </location>
</feature>
<dbReference type="AlphaFoldDB" id="A0A8S9HFS3"/>
<dbReference type="EMBL" id="QGKY02001925">
    <property type="protein sequence ID" value="KAF2546546.1"/>
    <property type="molecule type" value="Genomic_DNA"/>
</dbReference>
<gene>
    <name evidence="3" type="ORF">F2Q68_00016825</name>
    <name evidence="2" type="ORF">F2Q70_00022604</name>
</gene>
<evidence type="ECO:0000256" key="1">
    <source>
        <dbReference type="SAM" id="MobiDB-lite"/>
    </source>
</evidence>
<organism evidence="3 4">
    <name type="scientific">Brassica cretica</name>
    <name type="common">Mustard</name>
    <dbReference type="NCBI Taxonomy" id="69181"/>
    <lineage>
        <taxon>Eukaryota</taxon>
        <taxon>Viridiplantae</taxon>
        <taxon>Streptophyta</taxon>
        <taxon>Embryophyta</taxon>
        <taxon>Tracheophyta</taxon>
        <taxon>Spermatophyta</taxon>
        <taxon>Magnoliopsida</taxon>
        <taxon>eudicotyledons</taxon>
        <taxon>Gunneridae</taxon>
        <taxon>Pentapetalae</taxon>
        <taxon>rosids</taxon>
        <taxon>malvids</taxon>
        <taxon>Brassicales</taxon>
        <taxon>Brassicaceae</taxon>
        <taxon>Brassiceae</taxon>
        <taxon>Brassica</taxon>
    </lineage>
</organism>
<name>A0A8S9HFS3_BRACR</name>
<comment type="caution">
    <text evidence="3">The sequence shown here is derived from an EMBL/GenBank/DDBJ whole genome shotgun (WGS) entry which is preliminary data.</text>
</comment>
<dbReference type="Proteomes" id="UP000712281">
    <property type="component" value="Unassembled WGS sequence"/>
</dbReference>
<accession>A0A8S9HFS3</accession>